<proteinExistence type="predicted"/>
<dbReference type="EMBL" id="FTNI01000015">
    <property type="protein sequence ID" value="SIR79636.1"/>
    <property type="molecule type" value="Genomic_DNA"/>
</dbReference>
<organism evidence="2 3">
    <name type="scientific">Microbispora rosea</name>
    <dbReference type="NCBI Taxonomy" id="58117"/>
    <lineage>
        <taxon>Bacteria</taxon>
        <taxon>Bacillati</taxon>
        <taxon>Actinomycetota</taxon>
        <taxon>Actinomycetes</taxon>
        <taxon>Streptosporangiales</taxon>
        <taxon>Streptosporangiaceae</taxon>
        <taxon>Microbispora</taxon>
    </lineage>
</organism>
<evidence type="ECO:0000313" key="2">
    <source>
        <dbReference type="EMBL" id="SIR79636.1"/>
    </source>
</evidence>
<feature type="transmembrane region" description="Helical" evidence="1">
    <location>
        <begin position="68"/>
        <end position="87"/>
    </location>
</feature>
<dbReference type="Proteomes" id="UP000186096">
    <property type="component" value="Unassembled WGS sequence"/>
</dbReference>
<feature type="transmembrane region" description="Helical" evidence="1">
    <location>
        <begin position="99"/>
        <end position="116"/>
    </location>
</feature>
<protein>
    <submittedName>
        <fullName evidence="2">Uncharacterized protein</fullName>
    </submittedName>
</protein>
<keyword evidence="1" id="KW-0472">Membrane</keyword>
<keyword evidence="1" id="KW-0812">Transmembrane</keyword>
<dbReference type="AlphaFoldDB" id="A0A1N7DUZ8"/>
<dbReference type="RefSeq" id="WP_231514097.1">
    <property type="nucleotide sequence ID" value="NZ_CP192071.1"/>
</dbReference>
<evidence type="ECO:0000313" key="3">
    <source>
        <dbReference type="Proteomes" id="UP000186096"/>
    </source>
</evidence>
<accession>A0A1N7DUZ8</accession>
<reference evidence="3" key="1">
    <citation type="submission" date="2017-01" db="EMBL/GenBank/DDBJ databases">
        <authorList>
            <person name="Varghese N."/>
            <person name="Submissions S."/>
        </authorList>
    </citation>
    <scope>NUCLEOTIDE SEQUENCE [LARGE SCALE GENOMIC DNA]</scope>
    <source>
        <strain evidence="3">ATCC 12950</strain>
    </source>
</reference>
<feature type="transmembrane region" description="Helical" evidence="1">
    <location>
        <begin position="136"/>
        <end position="153"/>
    </location>
</feature>
<sequence>MGIYRDMAAGAAAGAAGTTVLNAITYLDMAVRARPASSLPEQAAGAVSERLHVGLGEEEDARNREQGLGPMLGILTGVGVGLAYGLFRHAVRRRVSLPVAATGVGMAAAVAGSAPMTALGLTDPREWGVGGWTADLVPHLGYGLATVAAFELTRSRRRR</sequence>
<gene>
    <name evidence="2" type="ORF">SAMN05421833_115201</name>
</gene>
<evidence type="ECO:0000256" key="1">
    <source>
        <dbReference type="SAM" id="Phobius"/>
    </source>
</evidence>
<dbReference type="GeneID" id="97493817"/>
<keyword evidence="1" id="KW-1133">Transmembrane helix</keyword>
<keyword evidence="3" id="KW-1185">Reference proteome</keyword>
<name>A0A1N7DUZ8_9ACTN</name>